<dbReference type="STRING" id="274537.BIU88_00130"/>
<dbReference type="PROSITE" id="PS51671">
    <property type="entry name" value="ACT"/>
    <property type="match status" value="1"/>
</dbReference>
<evidence type="ECO:0000313" key="2">
    <source>
        <dbReference type="EMBL" id="AOS82705.1"/>
    </source>
</evidence>
<dbReference type="RefSeq" id="WP_069808437.1">
    <property type="nucleotide sequence ID" value="NZ_CP017305.1"/>
</dbReference>
<dbReference type="InterPro" id="IPR002912">
    <property type="entry name" value="ACT_dom"/>
</dbReference>
<dbReference type="CDD" id="cd04882">
    <property type="entry name" value="ACT_Bt0572_2"/>
    <property type="match status" value="1"/>
</dbReference>
<dbReference type="AlphaFoldDB" id="A0A1D8CZX0"/>
<organism evidence="2 3">
    <name type="scientific">Chlorobaculum limnaeum</name>
    <dbReference type="NCBI Taxonomy" id="274537"/>
    <lineage>
        <taxon>Bacteria</taxon>
        <taxon>Pseudomonadati</taxon>
        <taxon>Chlorobiota</taxon>
        <taxon>Chlorobiia</taxon>
        <taxon>Chlorobiales</taxon>
        <taxon>Chlorobiaceae</taxon>
        <taxon>Chlorobaculum</taxon>
    </lineage>
</organism>
<dbReference type="PANTHER" id="PTHR40099:SF1">
    <property type="entry name" value="ACETOLACTATE SYNTHASE, SMALL SUBUNIT"/>
    <property type="match status" value="1"/>
</dbReference>
<dbReference type="SUPFAM" id="SSF55021">
    <property type="entry name" value="ACT-like"/>
    <property type="match status" value="2"/>
</dbReference>
<evidence type="ECO:0000313" key="3">
    <source>
        <dbReference type="Proteomes" id="UP000095185"/>
    </source>
</evidence>
<dbReference type="PANTHER" id="PTHR40099">
    <property type="entry name" value="ACETOLACTATE SYNTHASE, SMALL SUBUNIT"/>
    <property type="match status" value="1"/>
</dbReference>
<keyword evidence="3" id="KW-1185">Reference proteome</keyword>
<protein>
    <submittedName>
        <fullName evidence="2">Acetolactate synthase</fullName>
    </submittedName>
</protein>
<dbReference type="Gene3D" id="3.30.2130.10">
    <property type="entry name" value="VC0802-like"/>
    <property type="match status" value="1"/>
</dbReference>
<accession>A0A1D8CZX0</accession>
<dbReference type="EMBL" id="CP017305">
    <property type="protein sequence ID" value="AOS82705.1"/>
    <property type="molecule type" value="Genomic_DNA"/>
</dbReference>
<dbReference type="KEGG" id="clz:BIU88_00130"/>
<sequence length="142" mass="15618">MIIRQLSVFLENRAGRLTELTGILADNDINISAFSIADTTDFGILRVITGKPELAEKVLKEHGFAVKITDVIGIVMRNKPGALHHALQILTDNGISIEYMYAFASGDDRATAVIRTDAPKKAIEVLQLHEMELLQAGDVYQI</sequence>
<reference evidence="2" key="1">
    <citation type="submission" date="2016-09" db="EMBL/GenBank/DDBJ databases">
        <title>Genome sequence of Chlorobaculum limnaeum.</title>
        <authorList>
            <person name="Liu Z."/>
            <person name="Tank M."/>
            <person name="Bryant D.A."/>
        </authorList>
    </citation>
    <scope>NUCLEOTIDE SEQUENCE [LARGE SCALE GENOMIC DNA]</scope>
    <source>
        <strain evidence="2">DSM 1677</strain>
    </source>
</reference>
<dbReference type="CDD" id="cd04908">
    <property type="entry name" value="ACT_Bt0572_1"/>
    <property type="match status" value="1"/>
</dbReference>
<dbReference type="InterPro" id="IPR045865">
    <property type="entry name" value="ACT-like_dom_sf"/>
</dbReference>
<proteinExistence type="predicted"/>
<dbReference type="OrthoDB" id="9790662at2"/>
<gene>
    <name evidence="2" type="ORF">BIU88_00130</name>
</gene>
<feature type="domain" description="ACT" evidence="1">
    <location>
        <begin position="71"/>
        <end position="142"/>
    </location>
</feature>
<dbReference type="Pfam" id="PF19571">
    <property type="entry name" value="ACT_8"/>
    <property type="match status" value="1"/>
</dbReference>
<dbReference type="Proteomes" id="UP000095185">
    <property type="component" value="Chromosome"/>
</dbReference>
<evidence type="ECO:0000259" key="1">
    <source>
        <dbReference type="PROSITE" id="PS51671"/>
    </source>
</evidence>
<dbReference type="InterPro" id="IPR045739">
    <property type="entry name" value="ACT_dom_pair"/>
</dbReference>
<name>A0A1D8CZX0_CHLLM</name>